<dbReference type="Pfam" id="PF03787">
    <property type="entry name" value="RAMPs"/>
    <property type="match status" value="1"/>
</dbReference>
<feature type="region of interest" description="Disordered" evidence="2">
    <location>
        <begin position="294"/>
        <end position="314"/>
    </location>
</feature>
<organism evidence="4 5">
    <name type="scientific">Phaeodactylibacter luteus</name>
    <dbReference type="NCBI Taxonomy" id="1564516"/>
    <lineage>
        <taxon>Bacteria</taxon>
        <taxon>Pseudomonadati</taxon>
        <taxon>Bacteroidota</taxon>
        <taxon>Saprospiria</taxon>
        <taxon>Saprospirales</taxon>
        <taxon>Haliscomenobacteraceae</taxon>
        <taxon>Phaeodactylibacter</taxon>
    </lineage>
</organism>
<dbReference type="AlphaFoldDB" id="A0A5C6RN44"/>
<dbReference type="NCBIfam" id="TIGR01898">
    <property type="entry name" value="cas_TM1791_cmr6"/>
    <property type="match status" value="1"/>
</dbReference>
<dbReference type="OrthoDB" id="9813956at2"/>
<dbReference type="InterPro" id="IPR010172">
    <property type="entry name" value="CRISPR-assoc_prot_TM1791"/>
</dbReference>
<evidence type="ECO:0000256" key="1">
    <source>
        <dbReference type="ARBA" id="ARBA00023118"/>
    </source>
</evidence>
<evidence type="ECO:0000259" key="3">
    <source>
        <dbReference type="Pfam" id="PF03787"/>
    </source>
</evidence>
<dbReference type="PANTHER" id="PTHR39965">
    <property type="entry name" value="CRISPR SYSTEM CMR SUBUNIT CMR6"/>
    <property type="match status" value="1"/>
</dbReference>
<protein>
    <submittedName>
        <fullName evidence="4">Type III-B CRISPR module RAMP protein Cmr6</fullName>
    </submittedName>
</protein>
<feature type="compositionally biased region" description="Basic and acidic residues" evidence="2">
    <location>
        <begin position="305"/>
        <end position="314"/>
    </location>
</feature>
<evidence type="ECO:0000256" key="2">
    <source>
        <dbReference type="SAM" id="MobiDB-lite"/>
    </source>
</evidence>
<accession>A0A5C6RN44</accession>
<dbReference type="EMBL" id="VOOR01000013">
    <property type="protein sequence ID" value="TXB63736.1"/>
    <property type="molecule type" value="Genomic_DNA"/>
</dbReference>
<dbReference type="InterPro" id="IPR005537">
    <property type="entry name" value="RAMP_III_fam"/>
</dbReference>
<dbReference type="RefSeq" id="WP_147166912.1">
    <property type="nucleotide sequence ID" value="NZ_VOOR01000013.1"/>
</dbReference>
<evidence type="ECO:0000313" key="5">
    <source>
        <dbReference type="Proteomes" id="UP000321580"/>
    </source>
</evidence>
<gene>
    <name evidence="4" type="primary">cmr6</name>
    <name evidence="4" type="ORF">FRY97_07905</name>
</gene>
<comment type="caution">
    <text evidence="4">The sequence shown here is derived from an EMBL/GenBank/DDBJ whole genome shotgun (WGS) entry which is preliminary data.</text>
</comment>
<reference evidence="4 5" key="1">
    <citation type="submission" date="2019-08" db="EMBL/GenBank/DDBJ databases">
        <title>Genome of Phaeodactylibacter luteus.</title>
        <authorList>
            <person name="Bowman J.P."/>
        </authorList>
    </citation>
    <scope>NUCLEOTIDE SEQUENCE [LARGE SCALE GENOMIC DNA]</scope>
    <source>
        <strain evidence="4 5">KCTC 42180</strain>
    </source>
</reference>
<evidence type="ECO:0000313" key="4">
    <source>
        <dbReference type="EMBL" id="TXB63736.1"/>
    </source>
</evidence>
<feature type="compositionally biased region" description="Acidic residues" evidence="2">
    <location>
        <begin position="294"/>
        <end position="304"/>
    </location>
</feature>
<keyword evidence="5" id="KW-1185">Reference proteome</keyword>
<dbReference type="Proteomes" id="UP000321580">
    <property type="component" value="Unassembled WGS sequence"/>
</dbReference>
<sequence>MANNLFKIDRTALPSDTKKAIGAEKPENFALLFNRMGHFAKKEELRQELEIDKLLSQEIKFHFFHKTRDSKIKQDYLLDLTTEWSLSGAQKERYKKFNNEYAKAIQSLCPSIESFLLKAEWRIALGMGNASVYENGFTFHPTYGMPYLPGSSLKGMTRHWAKAEGKDKEGTDYLKIFGNEQDGDKDFQQGQIIFFDALPVALEEKMVQPDIMNNHYPDYYEGNKPPADWLSPRPIFFLTMKGVSFQFHLGYIPGAEEEQNKQLLKTAKEWLENALKEAGVGAKTAVGYGRIRGEDDEYIPPEEPEEKREPQFKEGRTKKFKNGDKFEAVVTKPGRPATATVYGYEDKKHPNIQIAGRTNTLKVEDIIRVTIQAGKQGKIISSASLDGIIS</sequence>
<keyword evidence="1" id="KW-0051">Antiviral defense</keyword>
<proteinExistence type="predicted"/>
<dbReference type="GO" id="GO:0051607">
    <property type="term" value="P:defense response to virus"/>
    <property type="evidence" value="ECO:0007669"/>
    <property type="project" value="UniProtKB-KW"/>
</dbReference>
<name>A0A5C6RN44_9BACT</name>
<feature type="domain" description="CRISPR type III-associated protein" evidence="3">
    <location>
        <begin position="127"/>
        <end position="292"/>
    </location>
</feature>
<dbReference type="PANTHER" id="PTHR39965:SF1">
    <property type="entry name" value="CRISPR SYSTEM CMR SUBUNIT CMR6"/>
    <property type="match status" value="1"/>
</dbReference>